<sequence length="338" mass="38191">MAGGLEGELFIGPKAEEHRGLMSIRYPMEHGIVTDWADMERLWSYVFSKDQLNIFPEEASPRKSRGHPVLLTEAPENPRQNREKAAEVFFESFNCPALYVSIQAVLSLYASGRTTGVVLDCGDGVTHAVPIYEGYTLPHSITRVDLAGRDVSRHLKLLLRKEGHTFTSSSEFEIVREMKERACYIATDPIKEEAAMAAERVQYPLPDGSVIELGQCRFRAPEVLFRPDLIGEEVEGVHEVLYEAIRRSDMDLRKILYQNIILSGGSTMFKGFGDRLLLESKKIGPRDAKIKISAPGERLYTTWIGGSILASLETFKKIWISKKEYDDQGHRAVHRKTF</sequence>
<dbReference type="InterPro" id="IPR043129">
    <property type="entry name" value="ATPase_NBD"/>
</dbReference>
<dbReference type="FunFam" id="3.30.420.40:FF:000502">
    <property type="entry name" value="Actin-Related Proteins"/>
    <property type="match status" value="1"/>
</dbReference>
<dbReference type="GO" id="GO:0005856">
    <property type="term" value="C:cytoskeleton"/>
    <property type="evidence" value="ECO:0007669"/>
    <property type="project" value="UniProtKB-SubCell"/>
</dbReference>
<dbReference type="Pfam" id="PF00022">
    <property type="entry name" value="Actin"/>
    <property type="match status" value="1"/>
</dbReference>
<dbReference type="SUPFAM" id="SSF53067">
    <property type="entry name" value="Actin-like ATPase domain"/>
    <property type="match status" value="2"/>
</dbReference>
<keyword evidence="5" id="KW-0206">Cytoskeleton</keyword>
<keyword evidence="2" id="KW-0963">Cytoplasm</keyword>
<keyword evidence="3" id="KW-0547">Nucleotide-binding</keyword>
<dbReference type="PRINTS" id="PR00190">
    <property type="entry name" value="ACTIN"/>
</dbReference>
<name>A0A7R8WBC3_9CRUS</name>
<dbReference type="InterPro" id="IPR004001">
    <property type="entry name" value="Actin_CS"/>
</dbReference>
<comment type="subcellular location">
    <subcellularLocation>
        <location evidence="1">Cytoplasm</location>
        <location evidence="1">Cytoskeleton</location>
    </subcellularLocation>
</comment>
<proteinExistence type="inferred from homology"/>
<accession>A0A7R8WBC3</accession>
<evidence type="ECO:0000256" key="3">
    <source>
        <dbReference type="ARBA" id="ARBA00022741"/>
    </source>
</evidence>
<dbReference type="SMART" id="SM00268">
    <property type="entry name" value="ACTIN"/>
    <property type="match status" value="1"/>
</dbReference>
<keyword evidence="4" id="KW-0067">ATP-binding</keyword>
<comment type="similarity">
    <text evidence="6">Belongs to the actin family. ARP1 subfamily.</text>
</comment>
<evidence type="ECO:0000256" key="6">
    <source>
        <dbReference type="ARBA" id="ARBA00038483"/>
    </source>
</evidence>
<reference evidence="7" key="1">
    <citation type="submission" date="2020-11" db="EMBL/GenBank/DDBJ databases">
        <authorList>
            <person name="Tran Van P."/>
        </authorList>
    </citation>
    <scope>NUCLEOTIDE SEQUENCE</scope>
</reference>
<dbReference type="InterPro" id="IPR004000">
    <property type="entry name" value="Actin"/>
</dbReference>
<dbReference type="GO" id="GO:0005524">
    <property type="term" value="F:ATP binding"/>
    <property type="evidence" value="ECO:0007669"/>
    <property type="project" value="UniProtKB-KW"/>
</dbReference>
<dbReference type="PANTHER" id="PTHR11937">
    <property type="entry name" value="ACTIN"/>
    <property type="match status" value="1"/>
</dbReference>
<evidence type="ECO:0000256" key="4">
    <source>
        <dbReference type="ARBA" id="ARBA00022840"/>
    </source>
</evidence>
<evidence type="ECO:0000256" key="2">
    <source>
        <dbReference type="ARBA" id="ARBA00022490"/>
    </source>
</evidence>
<dbReference type="PROSITE" id="PS00432">
    <property type="entry name" value="ACTINS_2"/>
    <property type="match status" value="1"/>
</dbReference>
<dbReference type="FunFam" id="3.90.640.10:FF:000008">
    <property type="entry name" value="alpha-centractin isoform X1"/>
    <property type="match status" value="1"/>
</dbReference>
<gene>
    <name evidence="7" type="ORF">CTOB1V02_LOCUS5173</name>
</gene>
<dbReference type="CDD" id="cd10216">
    <property type="entry name" value="ASKHA_NBD_Arp1"/>
    <property type="match status" value="1"/>
</dbReference>
<dbReference type="Gene3D" id="3.90.640.10">
    <property type="entry name" value="Actin, Chain A, domain 4"/>
    <property type="match status" value="1"/>
</dbReference>
<dbReference type="OrthoDB" id="5132116at2759"/>
<protein>
    <submittedName>
        <fullName evidence="7">Uncharacterized protein</fullName>
    </submittedName>
</protein>
<dbReference type="EMBL" id="OB661088">
    <property type="protein sequence ID" value="CAD7227265.1"/>
    <property type="molecule type" value="Genomic_DNA"/>
</dbReference>
<evidence type="ECO:0000256" key="5">
    <source>
        <dbReference type="ARBA" id="ARBA00023212"/>
    </source>
</evidence>
<organism evidence="7">
    <name type="scientific">Cyprideis torosa</name>
    <dbReference type="NCBI Taxonomy" id="163714"/>
    <lineage>
        <taxon>Eukaryota</taxon>
        <taxon>Metazoa</taxon>
        <taxon>Ecdysozoa</taxon>
        <taxon>Arthropoda</taxon>
        <taxon>Crustacea</taxon>
        <taxon>Oligostraca</taxon>
        <taxon>Ostracoda</taxon>
        <taxon>Podocopa</taxon>
        <taxon>Podocopida</taxon>
        <taxon>Cytherocopina</taxon>
        <taxon>Cytheroidea</taxon>
        <taxon>Cytherideidae</taxon>
        <taxon>Cyprideis</taxon>
    </lineage>
</organism>
<dbReference type="Gene3D" id="3.30.420.40">
    <property type="match status" value="2"/>
</dbReference>
<evidence type="ECO:0000313" key="7">
    <source>
        <dbReference type="EMBL" id="CAD7227265.1"/>
    </source>
</evidence>
<dbReference type="AlphaFoldDB" id="A0A7R8WBC3"/>
<evidence type="ECO:0000256" key="1">
    <source>
        <dbReference type="ARBA" id="ARBA00004245"/>
    </source>
</evidence>